<dbReference type="Proteomes" id="UP001321542">
    <property type="component" value="Chromosome"/>
</dbReference>
<dbReference type="InterPro" id="IPR027417">
    <property type="entry name" value="P-loop_NTPase"/>
</dbReference>
<reference evidence="3 4" key="1">
    <citation type="journal article" date="2010" name="ChemBioChem">
        <title>Cloning and characterization of the biosynthetic gene cluster of 16-membered macrolide antibiotic FD-891: involvement of a dual functional cytochrome P450 monooxygenase catalyzing epoxidation and hydroxylation.</title>
        <authorList>
            <person name="Kudo F."/>
            <person name="Motegi A."/>
            <person name="Mizoue K."/>
            <person name="Eguchi T."/>
        </authorList>
    </citation>
    <scope>NUCLEOTIDE SEQUENCE [LARGE SCALE GENOMIC DNA]</scope>
    <source>
        <strain evidence="3 4">A-8890</strain>
    </source>
</reference>
<dbReference type="InterPro" id="IPR019734">
    <property type="entry name" value="TPR_rpt"/>
</dbReference>
<evidence type="ECO:0000313" key="3">
    <source>
        <dbReference type="EMBL" id="BBC29400.1"/>
    </source>
</evidence>
<dbReference type="PANTHER" id="PTHR10098:SF106">
    <property type="entry name" value="TETRATRICOPEPTIDE REPEAT PROTEIN 28-LIKE PROTEIN"/>
    <property type="match status" value="1"/>
</dbReference>
<dbReference type="SMART" id="SM00382">
    <property type="entry name" value="AAA"/>
    <property type="match status" value="1"/>
</dbReference>
<protein>
    <recommendedName>
        <fullName evidence="2">AAA+ ATPase domain-containing protein</fullName>
    </recommendedName>
</protein>
<keyword evidence="4" id="KW-1185">Reference proteome</keyword>
<feature type="compositionally biased region" description="Low complexity" evidence="1">
    <location>
        <begin position="600"/>
        <end position="611"/>
    </location>
</feature>
<dbReference type="Gene3D" id="1.25.40.10">
    <property type="entry name" value="Tetratricopeptide repeat domain"/>
    <property type="match status" value="2"/>
</dbReference>
<feature type="domain" description="AAA+ ATPase" evidence="2">
    <location>
        <begin position="48"/>
        <end position="280"/>
    </location>
</feature>
<dbReference type="PANTHER" id="PTHR10098">
    <property type="entry name" value="RAPSYN-RELATED"/>
    <property type="match status" value="1"/>
</dbReference>
<evidence type="ECO:0000256" key="1">
    <source>
        <dbReference type="SAM" id="MobiDB-lite"/>
    </source>
</evidence>
<feature type="compositionally biased region" description="Low complexity" evidence="1">
    <location>
        <begin position="643"/>
        <end position="654"/>
    </location>
</feature>
<feature type="region of interest" description="Disordered" evidence="1">
    <location>
        <begin position="624"/>
        <end position="655"/>
    </location>
</feature>
<organism evidence="3 4">
    <name type="scientific">Streptomyces graminofaciens</name>
    <dbReference type="NCBI Taxonomy" id="68212"/>
    <lineage>
        <taxon>Bacteria</taxon>
        <taxon>Bacillati</taxon>
        <taxon>Actinomycetota</taxon>
        <taxon>Actinomycetes</taxon>
        <taxon>Kitasatosporales</taxon>
        <taxon>Streptomycetaceae</taxon>
        <taxon>Streptomyces</taxon>
    </lineage>
</organism>
<feature type="region of interest" description="Disordered" evidence="1">
    <location>
        <begin position="591"/>
        <end position="611"/>
    </location>
</feature>
<accession>A0ABM7F146</accession>
<dbReference type="SUPFAM" id="SSF48452">
    <property type="entry name" value="TPR-like"/>
    <property type="match status" value="1"/>
</dbReference>
<evidence type="ECO:0000259" key="2">
    <source>
        <dbReference type="SMART" id="SM00382"/>
    </source>
</evidence>
<dbReference type="InterPro" id="IPR003593">
    <property type="entry name" value="AAA+_ATPase"/>
</dbReference>
<name>A0ABM7F146_9ACTN</name>
<dbReference type="EMBL" id="AP018448">
    <property type="protein sequence ID" value="BBC29400.1"/>
    <property type="molecule type" value="Genomic_DNA"/>
</dbReference>
<sequence length="1058" mass="113637">MSDYLEKQPLGVGVGRRGGTGVGDLGGLFTDRRAALSAVRALAEADSGPRVLLLTGLPGMGKSTLLAYVSSRPPRGWACAVVDAEALVSGMALRSEGAEEAALLVLRAVGGHLAGLGPWWRRRWLRQKASQIGQVRPWRVRVWQWAGFGGRISGSPVEVVAGALTQGQLRGQWADQLLAVARGVRRGRLVLMVDSCERLAYFDDVRAERPRPERPYGVGGWFGTVVDELLALMPHLRVVLAGTTAPAPATAGAAGGRFRQVELKPWRASDTRSYLARRGLEVDAEVAAALTEAEGGLPVSISWIADVLNGPLAERTAGTPPAAQVLARLTAPNTPTGPARAAWLAQHVRFRLSEGTLALLHTAAVLDSFTPTALMTVARTLGPVSDDAFTRLAQTSCISLHTGGAGGQFAPDSRWQVHAVMRRWLIEDARAHDAQQPPARRVLPALHRAAAGHYEALAGDAAWSPEAARHRFATGDGTHAAAWTGRLAAALRATPPDNLQIRLLTDAALDSPGVEKTLPAVVADAHLAAGHLAHRFARYAAAQDHAEQALALYRTLDGRTHAVYVSACLAGQAAWKRPRYQDTVTHWTTALTHHPDRTGTDPATATGPGSLGLRTALAEAALTTGDAPRARTLLERQPPTDPSPSGTPAAAPTDQPGQAVEYALPAPVLGELVPLAQHPAHTHLLHAETAFRLYDHRQAATRAHRILDDSAAGPHQTALAHRLLARIALYTWDIDQAGQHLRDADTAAGQCPDQRCLVHLLLTRAELADRKAIWMPPQESTVLGPTSISVTQRSESAHQYELAYQDRTAAAELADGLNDPLLKALTTTHADPDAALALHRTIGNHLGEADILHTLAATALHRGNLTLANQHATQALTLHHAFGNRHGEADTLRVLASIARDRGDLDLADQRATQALTLYRTIENQYGEAESLDILSIIARDRGDLDLAEQHARQALAFYRTIGNPHGEAVTLRVLADTARHRGDLDLADQRATQALTLYRTIGNQYGEAAVLGTLARIAWQDGRREDARHHMETAAALYDAINLPEQAALCRQQLRKW</sequence>
<dbReference type="Pfam" id="PF13424">
    <property type="entry name" value="TPR_12"/>
    <property type="match status" value="1"/>
</dbReference>
<reference evidence="3 4" key="2">
    <citation type="journal article" date="2023" name="ChemBioChem">
        <title>Acyltransferase Domain Exchange between Two Independent Type I Polyketide Synthases in the Same Producer Strain of Macrolide Antibiotics.</title>
        <authorList>
            <person name="Kudo F."/>
            <person name="Kishikawa K."/>
            <person name="Tsuboi K."/>
            <person name="Kido T."/>
            <person name="Usui T."/>
            <person name="Hashimoto J."/>
            <person name="Shin-Ya K."/>
            <person name="Miyanaga A."/>
            <person name="Eguchi T."/>
        </authorList>
    </citation>
    <scope>NUCLEOTIDE SEQUENCE [LARGE SCALE GENOMIC DNA]</scope>
    <source>
        <strain evidence="3 4">A-8890</strain>
    </source>
</reference>
<gene>
    <name evidence="3" type="ORF">SGFS_006940</name>
</gene>
<dbReference type="InterPro" id="IPR011990">
    <property type="entry name" value="TPR-like_helical_dom_sf"/>
</dbReference>
<dbReference type="SMART" id="SM00028">
    <property type="entry name" value="TPR"/>
    <property type="match status" value="7"/>
</dbReference>
<evidence type="ECO:0000313" key="4">
    <source>
        <dbReference type="Proteomes" id="UP001321542"/>
    </source>
</evidence>
<proteinExistence type="predicted"/>
<dbReference type="SUPFAM" id="SSF52540">
    <property type="entry name" value="P-loop containing nucleoside triphosphate hydrolases"/>
    <property type="match status" value="1"/>
</dbReference>